<evidence type="ECO:0000313" key="2">
    <source>
        <dbReference type="Proteomes" id="UP001172386"/>
    </source>
</evidence>
<comment type="caution">
    <text evidence="1">The sequence shown here is derived from an EMBL/GenBank/DDBJ whole genome shotgun (WGS) entry which is preliminary data.</text>
</comment>
<evidence type="ECO:0000313" key="1">
    <source>
        <dbReference type="EMBL" id="KAJ9661526.1"/>
    </source>
</evidence>
<keyword evidence="2" id="KW-1185">Reference proteome</keyword>
<name>A0ACC3AG60_9EURO</name>
<proteinExistence type="predicted"/>
<sequence>MHHPQIALFSQILSSYECRQDGTIQVNSGLLDDLVELIIKMPLEHENLGSRGFRRYPVRKYGCQEERQIIVVRYELEMDHTYGVIFHAESESTFRDYFAYLLLHTTSCSMMTLGTFSTPASEEAAAAVTNTFECMLLYDVYEKKEWNRSGRNIFRKKVQCYTDRRMTIEMALPAFPCKSTNPEKVASQVPDGAEYEALLTLVKFCDEVTDFYAPGCRIVIVSDGHVFSDCIGADDNVVTHYSRNLKSMLDNVRFHHSRHASQQIQLCNLADLLFPDREAERLYKRVEAVQNLPIKHPVSTQTDEFYNTCRGILMHGFAPPEPFVKDLISKVPDHSITTLYRGFSRFMLDDLALHSDIEGRSRPQRKKAAETVALEMILRNQAYSRLVEMVLPNHIRLSIHAHNNAGPKFAVKLLPFKPITNASELAISKEDALLEALEHLHIPTPWHTALMVIHHDGRQETIACKTSVAEAAIRSKKVFGMYQKNHVCGGRFVVVVPKTGRGWGTKCS</sequence>
<protein>
    <submittedName>
        <fullName evidence="1">Dityrosine synthesis enzyme</fullName>
    </submittedName>
</protein>
<gene>
    <name evidence="1" type="primary">DIT1</name>
    <name evidence="1" type="ORF">H2198_001906</name>
</gene>
<reference evidence="1" key="1">
    <citation type="submission" date="2022-10" db="EMBL/GenBank/DDBJ databases">
        <title>Culturing micro-colonial fungi from biological soil crusts in the Mojave desert and describing Neophaeococcomyces mojavensis, and introducing the new genera and species Taxawa tesnikishii.</title>
        <authorList>
            <person name="Kurbessoian T."/>
            <person name="Stajich J.E."/>
        </authorList>
    </citation>
    <scope>NUCLEOTIDE SEQUENCE</scope>
    <source>
        <strain evidence="1">JES_112</strain>
    </source>
</reference>
<dbReference type="Proteomes" id="UP001172386">
    <property type="component" value="Unassembled WGS sequence"/>
</dbReference>
<dbReference type="EMBL" id="JAPDRQ010000022">
    <property type="protein sequence ID" value="KAJ9661526.1"/>
    <property type="molecule type" value="Genomic_DNA"/>
</dbReference>
<accession>A0ACC3AG60</accession>
<organism evidence="1 2">
    <name type="scientific">Neophaeococcomyces mojaviensis</name>
    <dbReference type="NCBI Taxonomy" id="3383035"/>
    <lineage>
        <taxon>Eukaryota</taxon>
        <taxon>Fungi</taxon>
        <taxon>Dikarya</taxon>
        <taxon>Ascomycota</taxon>
        <taxon>Pezizomycotina</taxon>
        <taxon>Eurotiomycetes</taxon>
        <taxon>Chaetothyriomycetidae</taxon>
        <taxon>Chaetothyriales</taxon>
        <taxon>Chaetothyriales incertae sedis</taxon>
        <taxon>Neophaeococcomyces</taxon>
    </lineage>
</organism>